<reference evidence="8" key="1">
    <citation type="journal article" date="2019" name="Int. J. Syst. Evol. Microbiol.">
        <title>The Global Catalogue of Microorganisms (GCM) 10K type strain sequencing project: providing services to taxonomists for standard genome sequencing and annotation.</title>
        <authorList>
            <consortium name="The Broad Institute Genomics Platform"/>
            <consortium name="The Broad Institute Genome Sequencing Center for Infectious Disease"/>
            <person name="Wu L."/>
            <person name="Ma J."/>
        </authorList>
    </citation>
    <scope>NUCLEOTIDE SEQUENCE [LARGE SCALE GENOMIC DNA]</scope>
    <source>
        <strain evidence="8">CGMCC 1.18575</strain>
    </source>
</reference>
<dbReference type="PANTHER" id="PTHR43077:SF5">
    <property type="entry name" value="PHAGE INFECTION PROTEIN"/>
    <property type="match status" value="1"/>
</dbReference>
<name>A0ABW0I245_9BACL</name>
<feature type="transmembrane region" description="Helical" evidence="5">
    <location>
        <begin position="234"/>
        <end position="259"/>
    </location>
</feature>
<proteinExistence type="predicted"/>
<dbReference type="Proteomes" id="UP001596113">
    <property type="component" value="Unassembled WGS sequence"/>
</dbReference>
<evidence type="ECO:0000256" key="1">
    <source>
        <dbReference type="ARBA" id="ARBA00004141"/>
    </source>
</evidence>
<dbReference type="EMBL" id="JBHSMI010000056">
    <property type="protein sequence ID" value="MFC5406655.1"/>
    <property type="molecule type" value="Genomic_DNA"/>
</dbReference>
<keyword evidence="4 5" id="KW-0472">Membrane</keyword>
<feature type="transmembrane region" description="Helical" evidence="5">
    <location>
        <begin position="271"/>
        <end position="287"/>
    </location>
</feature>
<evidence type="ECO:0000256" key="4">
    <source>
        <dbReference type="ARBA" id="ARBA00023136"/>
    </source>
</evidence>
<evidence type="ECO:0000256" key="2">
    <source>
        <dbReference type="ARBA" id="ARBA00022692"/>
    </source>
</evidence>
<dbReference type="PANTHER" id="PTHR43077">
    <property type="entry name" value="TRANSPORT PERMEASE YVFS-RELATED"/>
    <property type="match status" value="1"/>
</dbReference>
<dbReference type="Gene3D" id="3.40.1710.10">
    <property type="entry name" value="abc type-2 transporter like domain"/>
    <property type="match status" value="1"/>
</dbReference>
<accession>A0ABW0I245</accession>
<comment type="caution">
    <text evidence="7">The sequence shown here is derived from an EMBL/GenBank/DDBJ whole genome shotgun (WGS) entry which is preliminary data.</text>
</comment>
<evidence type="ECO:0000313" key="7">
    <source>
        <dbReference type="EMBL" id="MFC5406655.1"/>
    </source>
</evidence>
<feature type="transmembrane region" description="Helical" evidence="5">
    <location>
        <begin position="203"/>
        <end position="222"/>
    </location>
</feature>
<evidence type="ECO:0000256" key="5">
    <source>
        <dbReference type="SAM" id="Phobius"/>
    </source>
</evidence>
<feature type="domain" description="ABC-2 type transporter transmembrane" evidence="6">
    <location>
        <begin position="12"/>
        <end position="372"/>
    </location>
</feature>
<gene>
    <name evidence="7" type="ORF">ACFPOF_28325</name>
</gene>
<dbReference type="Pfam" id="PF12698">
    <property type="entry name" value="ABC2_membrane_3"/>
    <property type="match status" value="1"/>
</dbReference>
<keyword evidence="2 5" id="KW-0812">Transmembrane</keyword>
<sequence>MAILKQKITWLGTVIVLAVLVVFGAAMMGSVLGTKPKDVPVALVVLDQPANLPNGGSLAVGEMMKTKLTANKAMPISWTIVGSEKEARAGIDDREFYGALIVPTELSSGVASLMGPEPKPPAVNIIASEGSNTQAATVVKQVLGQAMSMVNAEMANSLLEQMGKQADQVPISAAQALLSPIHVQEETVHAVGANNATGNAPGLLTQIMWMGSLVTAMILFLAGGSAMKGGASRLSAIAVQPVVGIVITGVASGFLVWMASSWYGMELSQATDTWLFLWLAGAAFYMLQSALLNWIGIPAMAILVLLMFFSMPLLNMAPEFLSSVSRNWIYSWTPLKFVAVGLREVMYFGGLNSVGSNATVLWSIAGAFLVLLVASGFKKARIPGAVTAAASANA</sequence>
<protein>
    <submittedName>
        <fullName evidence="7">YhgE/Pip domain-containing protein</fullName>
    </submittedName>
</protein>
<dbReference type="RefSeq" id="WP_378138749.1">
    <property type="nucleotide sequence ID" value="NZ_JBHSMI010000056.1"/>
</dbReference>
<organism evidence="7 8">
    <name type="scientific">Cohnella soli</name>
    <dbReference type="NCBI Taxonomy" id="425005"/>
    <lineage>
        <taxon>Bacteria</taxon>
        <taxon>Bacillati</taxon>
        <taxon>Bacillota</taxon>
        <taxon>Bacilli</taxon>
        <taxon>Bacillales</taxon>
        <taxon>Paenibacillaceae</taxon>
        <taxon>Cohnella</taxon>
    </lineage>
</organism>
<evidence type="ECO:0000256" key="3">
    <source>
        <dbReference type="ARBA" id="ARBA00022989"/>
    </source>
</evidence>
<keyword evidence="8" id="KW-1185">Reference proteome</keyword>
<feature type="transmembrane region" description="Helical" evidence="5">
    <location>
        <begin position="294"/>
        <end position="314"/>
    </location>
</feature>
<keyword evidence="3 5" id="KW-1133">Transmembrane helix</keyword>
<dbReference type="InterPro" id="IPR013525">
    <property type="entry name" value="ABC2_TM"/>
</dbReference>
<evidence type="ECO:0000259" key="6">
    <source>
        <dbReference type="Pfam" id="PF12698"/>
    </source>
</evidence>
<feature type="transmembrane region" description="Helical" evidence="5">
    <location>
        <begin position="354"/>
        <end position="374"/>
    </location>
</feature>
<evidence type="ECO:0000313" key="8">
    <source>
        <dbReference type="Proteomes" id="UP001596113"/>
    </source>
</evidence>
<dbReference type="InterPro" id="IPR051328">
    <property type="entry name" value="T7SS_ABC-Transporter"/>
</dbReference>
<comment type="subcellular location">
    <subcellularLocation>
        <location evidence="1">Membrane</location>
        <topology evidence="1">Multi-pass membrane protein</topology>
    </subcellularLocation>
</comment>